<gene>
    <name evidence="9" type="primary">LOC106162684</name>
</gene>
<dbReference type="GeneID" id="106162684"/>
<protein>
    <recommendedName>
        <fullName evidence="7">Tetraspanin</fullName>
    </recommendedName>
</protein>
<dbReference type="PROSITE" id="PS00421">
    <property type="entry name" value="TM4_1"/>
    <property type="match status" value="1"/>
</dbReference>
<reference evidence="9" key="1">
    <citation type="submission" date="2025-08" db="UniProtKB">
        <authorList>
            <consortium name="RefSeq"/>
        </authorList>
    </citation>
    <scope>IDENTIFICATION</scope>
    <source>
        <tissue evidence="9">Gonads</tissue>
    </source>
</reference>
<dbReference type="PANTHER" id="PTHR19282:SF431">
    <property type="entry name" value="TETRASPANIN 26A, ISOFORM B-RELATED"/>
    <property type="match status" value="1"/>
</dbReference>
<dbReference type="PANTHER" id="PTHR19282">
    <property type="entry name" value="TETRASPANIN"/>
    <property type="match status" value="1"/>
</dbReference>
<dbReference type="PRINTS" id="PR00259">
    <property type="entry name" value="TMFOUR"/>
</dbReference>
<dbReference type="Pfam" id="PF00335">
    <property type="entry name" value="Tetraspanin"/>
    <property type="match status" value="1"/>
</dbReference>
<comment type="subcellular location">
    <subcellularLocation>
        <location evidence="1 7">Membrane</location>
        <topology evidence="1 7">Multi-pass membrane protein</topology>
    </subcellularLocation>
</comment>
<comment type="similarity">
    <text evidence="2 7">Belongs to the tetraspanin (TM4SF) family.</text>
</comment>
<proteinExistence type="inferred from homology"/>
<keyword evidence="3 7" id="KW-0812">Transmembrane</keyword>
<evidence type="ECO:0000256" key="4">
    <source>
        <dbReference type="ARBA" id="ARBA00022989"/>
    </source>
</evidence>
<organism evidence="8 9">
    <name type="scientific">Lingula anatina</name>
    <name type="common">Brachiopod</name>
    <name type="synonym">Lingula unguis</name>
    <dbReference type="NCBI Taxonomy" id="7574"/>
    <lineage>
        <taxon>Eukaryota</taxon>
        <taxon>Metazoa</taxon>
        <taxon>Spiralia</taxon>
        <taxon>Lophotrochozoa</taxon>
        <taxon>Brachiopoda</taxon>
        <taxon>Linguliformea</taxon>
        <taxon>Lingulata</taxon>
        <taxon>Lingulida</taxon>
        <taxon>Linguloidea</taxon>
        <taxon>Lingulidae</taxon>
        <taxon>Lingula</taxon>
    </lineage>
</organism>
<evidence type="ECO:0000256" key="3">
    <source>
        <dbReference type="ARBA" id="ARBA00022692"/>
    </source>
</evidence>
<dbReference type="STRING" id="7574.A0A1S3ICA3"/>
<keyword evidence="5 7" id="KW-0472">Membrane</keyword>
<dbReference type="InterPro" id="IPR018499">
    <property type="entry name" value="Tetraspanin/Peripherin"/>
</dbReference>
<evidence type="ECO:0000256" key="2">
    <source>
        <dbReference type="ARBA" id="ARBA00006840"/>
    </source>
</evidence>
<feature type="disulfide bond" evidence="6">
    <location>
        <begin position="170"/>
        <end position="186"/>
    </location>
</feature>
<dbReference type="GO" id="GO:0005886">
    <property type="term" value="C:plasma membrane"/>
    <property type="evidence" value="ECO:0007669"/>
    <property type="project" value="TreeGrafter"/>
</dbReference>
<feature type="transmembrane region" description="Helical" evidence="7">
    <location>
        <begin position="246"/>
        <end position="266"/>
    </location>
</feature>
<keyword evidence="8" id="KW-1185">Reference proteome</keyword>
<keyword evidence="4 7" id="KW-1133">Transmembrane helix</keyword>
<evidence type="ECO:0000256" key="7">
    <source>
        <dbReference type="RuleBase" id="RU361218"/>
    </source>
</evidence>
<dbReference type="InterPro" id="IPR000301">
    <property type="entry name" value="Tetraspanin_animals"/>
</dbReference>
<feature type="transmembrane region" description="Helical" evidence="7">
    <location>
        <begin position="78"/>
        <end position="97"/>
    </location>
</feature>
<dbReference type="InParanoid" id="A0A1S3ICA3"/>
<dbReference type="RefSeq" id="XP_013395491.1">
    <property type="nucleotide sequence ID" value="XM_013540037.2"/>
</dbReference>
<dbReference type="OrthoDB" id="2014092at2759"/>
<evidence type="ECO:0000256" key="6">
    <source>
        <dbReference type="PIRSR" id="PIRSR002419-1"/>
    </source>
</evidence>
<dbReference type="InterPro" id="IPR018503">
    <property type="entry name" value="Tetraspanin_CS"/>
</dbReference>
<dbReference type="AlphaFoldDB" id="A0A1S3ICA3"/>
<name>A0A1S3ICA3_LINAN</name>
<dbReference type="Proteomes" id="UP000085678">
    <property type="component" value="Unplaced"/>
</dbReference>
<dbReference type="PIRSF" id="PIRSF002419">
    <property type="entry name" value="Tetraspanin"/>
    <property type="match status" value="1"/>
</dbReference>
<dbReference type="Gene3D" id="1.10.1450.10">
    <property type="entry name" value="Tetraspanin"/>
    <property type="match status" value="1"/>
</dbReference>
<dbReference type="InterPro" id="IPR008952">
    <property type="entry name" value="Tetraspanin_EC2_sf"/>
</dbReference>
<feature type="transmembrane region" description="Helical" evidence="7">
    <location>
        <begin position="38"/>
        <end position="58"/>
    </location>
</feature>
<sequence length="280" mass="31882">MKSWKRTRVQHLDRTFNRRHNQPYRENRVNGFVKYSMFFFNVLFWLVGGTLSGTSLWAISFKVAEKVAIATELNMDPFLVPLIVGAFMFTISFFGCVGSLRENECMLKMFAYSLAIILVLEAVLSFVLVFYKDAISEHVEKSLCIGVKQYMDDPDWSLILDSVQKDLQCCGVNGFADWEINEYFNCTSPGIFACSVPHSCCRAQTTELPNYLCGVMTKNKLVRNLTMILTEGCMVKIDELINENSWIVIGVTIGLVSIQVLAIVFARKIICHIEMVKANW</sequence>
<dbReference type="SUPFAM" id="SSF48652">
    <property type="entry name" value="Tetraspanin"/>
    <property type="match status" value="1"/>
</dbReference>
<accession>A0A1S3ICA3</accession>
<evidence type="ECO:0000313" key="8">
    <source>
        <dbReference type="Proteomes" id="UP000085678"/>
    </source>
</evidence>
<dbReference type="KEGG" id="lak:106162684"/>
<feature type="transmembrane region" description="Helical" evidence="7">
    <location>
        <begin position="109"/>
        <end position="131"/>
    </location>
</feature>
<evidence type="ECO:0000256" key="5">
    <source>
        <dbReference type="ARBA" id="ARBA00023136"/>
    </source>
</evidence>
<evidence type="ECO:0000256" key="1">
    <source>
        <dbReference type="ARBA" id="ARBA00004141"/>
    </source>
</evidence>
<keyword evidence="6" id="KW-1015">Disulfide bond</keyword>
<evidence type="ECO:0000313" key="9">
    <source>
        <dbReference type="RefSeq" id="XP_013395491.1"/>
    </source>
</evidence>